<dbReference type="InterPro" id="IPR033985">
    <property type="entry name" value="SusD-like_N"/>
</dbReference>
<dbReference type="Proteomes" id="UP000597338">
    <property type="component" value="Unassembled WGS sequence"/>
</dbReference>
<accession>A0ABQ1M533</accession>
<evidence type="ECO:0000256" key="3">
    <source>
        <dbReference type="ARBA" id="ARBA00022729"/>
    </source>
</evidence>
<evidence type="ECO:0000259" key="7">
    <source>
        <dbReference type="Pfam" id="PF07980"/>
    </source>
</evidence>
<name>A0ABQ1M533_9SPHI</name>
<dbReference type="SUPFAM" id="SSF48452">
    <property type="entry name" value="TPR-like"/>
    <property type="match status" value="1"/>
</dbReference>
<protein>
    <submittedName>
        <fullName evidence="9">Starch-binding protein</fullName>
    </submittedName>
</protein>
<dbReference type="Gene3D" id="1.10.3780.10">
    <property type="entry name" value="SusD-like"/>
    <property type="match status" value="1"/>
</dbReference>
<feature type="signal peptide" evidence="6">
    <location>
        <begin position="1"/>
        <end position="24"/>
    </location>
</feature>
<dbReference type="EMBL" id="BMIK01000010">
    <property type="protein sequence ID" value="GGC34873.1"/>
    <property type="molecule type" value="Genomic_DNA"/>
</dbReference>
<evidence type="ECO:0000313" key="10">
    <source>
        <dbReference type="Proteomes" id="UP000597338"/>
    </source>
</evidence>
<proteinExistence type="inferred from homology"/>
<comment type="similarity">
    <text evidence="2">Belongs to the SusD family.</text>
</comment>
<reference evidence="10" key="1">
    <citation type="journal article" date="2019" name="Int. J. Syst. Evol. Microbiol.">
        <title>The Global Catalogue of Microorganisms (GCM) 10K type strain sequencing project: providing services to taxonomists for standard genome sequencing and annotation.</title>
        <authorList>
            <consortium name="The Broad Institute Genomics Platform"/>
            <consortium name="The Broad Institute Genome Sequencing Center for Infectious Disease"/>
            <person name="Wu L."/>
            <person name="Ma J."/>
        </authorList>
    </citation>
    <scope>NUCLEOTIDE SEQUENCE [LARGE SCALE GENOMIC DNA]</scope>
    <source>
        <strain evidence="10">CGMCC 1.15342</strain>
    </source>
</reference>
<dbReference type="CDD" id="cd08977">
    <property type="entry name" value="SusD"/>
    <property type="match status" value="1"/>
</dbReference>
<dbReference type="Pfam" id="PF07980">
    <property type="entry name" value="SusD_RagB"/>
    <property type="match status" value="1"/>
</dbReference>
<gene>
    <name evidence="9" type="ORF">GCM10011386_28760</name>
</gene>
<dbReference type="PROSITE" id="PS51257">
    <property type="entry name" value="PROKAR_LIPOPROTEIN"/>
    <property type="match status" value="1"/>
</dbReference>
<evidence type="ECO:0000256" key="2">
    <source>
        <dbReference type="ARBA" id="ARBA00006275"/>
    </source>
</evidence>
<keyword evidence="3 6" id="KW-0732">Signal</keyword>
<evidence type="ECO:0000313" key="9">
    <source>
        <dbReference type="EMBL" id="GGC34873.1"/>
    </source>
</evidence>
<dbReference type="Gene3D" id="1.25.40.390">
    <property type="match status" value="1"/>
</dbReference>
<comment type="subcellular location">
    <subcellularLocation>
        <location evidence="1">Cell outer membrane</location>
    </subcellularLocation>
</comment>
<feature type="domain" description="SusD-like N-terminal" evidence="8">
    <location>
        <begin position="114"/>
        <end position="242"/>
    </location>
</feature>
<keyword evidence="10" id="KW-1185">Reference proteome</keyword>
<evidence type="ECO:0000256" key="5">
    <source>
        <dbReference type="ARBA" id="ARBA00023237"/>
    </source>
</evidence>
<organism evidence="9 10">
    <name type="scientific">Parapedobacter defluvii</name>
    <dbReference type="NCBI Taxonomy" id="2045106"/>
    <lineage>
        <taxon>Bacteria</taxon>
        <taxon>Pseudomonadati</taxon>
        <taxon>Bacteroidota</taxon>
        <taxon>Sphingobacteriia</taxon>
        <taxon>Sphingobacteriales</taxon>
        <taxon>Sphingobacteriaceae</taxon>
        <taxon>Parapedobacter</taxon>
    </lineage>
</organism>
<feature type="domain" description="RagB/SusD" evidence="7">
    <location>
        <begin position="280"/>
        <end position="526"/>
    </location>
</feature>
<dbReference type="InterPro" id="IPR011990">
    <property type="entry name" value="TPR-like_helical_dom_sf"/>
</dbReference>
<keyword evidence="4" id="KW-0472">Membrane</keyword>
<evidence type="ECO:0000256" key="1">
    <source>
        <dbReference type="ARBA" id="ARBA00004442"/>
    </source>
</evidence>
<evidence type="ECO:0000259" key="8">
    <source>
        <dbReference type="Pfam" id="PF14322"/>
    </source>
</evidence>
<comment type="caution">
    <text evidence="9">The sequence shown here is derived from an EMBL/GenBank/DDBJ whole genome shotgun (WGS) entry which is preliminary data.</text>
</comment>
<dbReference type="InterPro" id="IPR012944">
    <property type="entry name" value="SusD_RagB_dom"/>
</dbReference>
<dbReference type="Gene3D" id="1.25.40.10">
    <property type="entry name" value="Tetratricopeptide repeat domain"/>
    <property type="match status" value="1"/>
</dbReference>
<dbReference type="Pfam" id="PF14322">
    <property type="entry name" value="SusD-like_3"/>
    <property type="match status" value="1"/>
</dbReference>
<feature type="chain" id="PRO_5046613027" evidence="6">
    <location>
        <begin position="25"/>
        <end position="526"/>
    </location>
</feature>
<evidence type="ECO:0000256" key="6">
    <source>
        <dbReference type="SAM" id="SignalP"/>
    </source>
</evidence>
<sequence length="526" mass="58278">MMNTIKILCLIGLLGLFGSCVSQLDQLPTVETTSESVYTSVENYKSVLAKLYASYAVGGNEKGDGNADMASPTAAYGYLRSYFNLQEIPTDEVIYTWAGGDNLVDIQYMRWGASDTWVSSMYYRIYYTIAICNEFLRNAGDDKIAGFSEAEQQEIRVFAAEARFLRTLAYSHAMDLFGHVPFVTENDQVSAFFPPRITRAELFDYVETELKAIETILPEPFANEYGRASRAAAWTLLAKNYLNASVYTGTERNADCITYCNKVIGSGFALEADYGKLFNADNDRRTQNEIIFPIQSDAAKTTTWGGMTYLVNGPILGSMNSPDYGVTSGWQSIRTLREFVALFPDTTGEVDRRGAFWTDGQTLDVDDPSSSSQGYTIVKYTNLNDDGSYTTDDGLVNTDFPLFRLADVYLMYAEATVRGGAGGDAATALGYVNQLRERAYGNTGGNIGAAALTLDFLLAERGRELFWECVRRTDLIRFGRFTGDDYLWQWKGGTVEGSATDARFDLYPIPATDLAANPNLIQHTGY</sequence>
<dbReference type="RefSeq" id="WP_229717579.1">
    <property type="nucleotide sequence ID" value="NZ_BMIK01000010.1"/>
</dbReference>
<keyword evidence="5" id="KW-0998">Cell outer membrane</keyword>
<evidence type="ECO:0000256" key="4">
    <source>
        <dbReference type="ARBA" id="ARBA00023136"/>
    </source>
</evidence>